<dbReference type="GO" id="GO:0005096">
    <property type="term" value="F:GTPase activator activity"/>
    <property type="evidence" value="ECO:0007669"/>
    <property type="project" value="UniProtKB-KW"/>
</dbReference>
<reference evidence="4" key="2">
    <citation type="submission" date="2011-06" db="UniProtKB">
        <authorList>
            <consortium name="Ensembl"/>
        </authorList>
    </citation>
    <scope>IDENTIFICATION</scope>
</reference>
<dbReference type="PANTHER" id="PTHR14963">
    <property type="entry name" value="RHO GTPASE ACTIVATING PROTEIN 18,19-RELATED"/>
    <property type="match status" value="1"/>
</dbReference>
<dbReference type="HOGENOM" id="CLU_023268_2_1_1"/>
<dbReference type="InterPro" id="IPR057323">
    <property type="entry name" value="RHG40/28/18_ubiquitin"/>
</dbReference>
<name>F6XWW2_XENTR</name>
<evidence type="ECO:0000256" key="1">
    <source>
        <dbReference type="ARBA" id="ARBA00022468"/>
    </source>
</evidence>
<reference evidence="4" key="1">
    <citation type="journal article" date="2010" name="Science">
        <title>The genome of the Western clawed frog Xenopus tropicalis.</title>
        <authorList>
            <person name="Hellsten U."/>
            <person name="Harland R.M."/>
            <person name="Gilchrist M.J."/>
            <person name="Hendrix D."/>
            <person name="Jurka J."/>
            <person name="Kapitonov V."/>
            <person name="Ovcharenko I."/>
            <person name="Putnam N.H."/>
            <person name="Shu S."/>
            <person name="Taher L."/>
            <person name="Blitz I.L."/>
            <person name="Blumberg B."/>
            <person name="Dichmann D.S."/>
            <person name="Dubchak I."/>
            <person name="Amaya E."/>
            <person name="Detter J.C."/>
            <person name="Fletcher R."/>
            <person name="Gerhard D.S."/>
            <person name="Goodstein D."/>
            <person name="Graves T."/>
            <person name="Grigoriev I.V."/>
            <person name="Grimwood J."/>
            <person name="Kawashima T."/>
            <person name="Lindquist E."/>
            <person name="Lucas S.M."/>
            <person name="Mead P.E."/>
            <person name="Mitros T."/>
            <person name="Ogino H."/>
            <person name="Ohta Y."/>
            <person name="Poliakov A.V."/>
            <person name="Pollet N."/>
            <person name="Robert J."/>
            <person name="Salamov A."/>
            <person name="Sater A.K."/>
            <person name="Schmutz J."/>
            <person name="Terry A."/>
            <person name="Vize P.D."/>
            <person name="Warren W.C."/>
            <person name="Wells D."/>
            <person name="Wills A."/>
            <person name="Wilson R.K."/>
            <person name="Zimmerman L.B."/>
            <person name="Zorn A.M."/>
            <person name="Grainger R."/>
            <person name="Grammer T."/>
            <person name="Khokha M.K."/>
            <person name="Richardson P.M."/>
            <person name="Rokhsar D.S."/>
        </authorList>
    </citation>
    <scope>NUCLEOTIDE SEQUENCE [LARGE SCALE GENOMIC DNA]</scope>
    <source>
        <strain evidence="4">Nigerian</strain>
    </source>
</reference>
<dbReference type="Xenbase" id="XB-GENE-6050151">
    <property type="gene designation" value="arhgap40"/>
</dbReference>
<dbReference type="GeneTree" id="ENSGT00940000162174"/>
<dbReference type="AlphaFoldDB" id="F6XWW2"/>
<evidence type="ECO:0000256" key="2">
    <source>
        <dbReference type="ARBA" id="ARBA00055252"/>
    </source>
</evidence>
<dbReference type="SUPFAM" id="SSF48350">
    <property type="entry name" value="GTPase activation domain, GAP"/>
    <property type="match status" value="1"/>
</dbReference>
<dbReference type="FunFam" id="1.10.555.10:FF:000018">
    <property type="entry name" value="Rho GTPase activating protein 28"/>
    <property type="match status" value="1"/>
</dbReference>
<dbReference type="Pfam" id="PF00620">
    <property type="entry name" value="RhoGAP"/>
    <property type="match status" value="1"/>
</dbReference>
<dbReference type="Pfam" id="PF25442">
    <property type="entry name" value="Ubiquitin_RHG40_C"/>
    <property type="match status" value="1"/>
</dbReference>
<dbReference type="ExpressionAtlas" id="F6XWW2">
    <property type="expression patterns" value="differential"/>
</dbReference>
<dbReference type="Ensembl" id="ENSXETT00000026491">
    <property type="protein sequence ID" value="ENSXETP00000026491"/>
    <property type="gene ID" value="ENSXETG00000012135"/>
</dbReference>
<protein>
    <submittedName>
        <fullName evidence="4">Rho GTPase activating protein 40</fullName>
    </submittedName>
</protein>
<dbReference type="InterPro" id="IPR008936">
    <property type="entry name" value="Rho_GTPase_activation_prot"/>
</dbReference>
<feature type="domain" description="Rho-GAP" evidence="3">
    <location>
        <begin position="325"/>
        <end position="522"/>
    </location>
</feature>
<evidence type="ECO:0000313" key="4">
    <source>
        <dbReference type="Ensembl" id="ENSXETP00000026491"/>
    </source>
</evidence>
<keyword evidence="1" id="KW-0343">GTPase activation</keyword>
<dbReference type="PROSITE" id="PS50238">
    <property type="entry name" value="RHOGAP"/>
    <property type="match status" value="1"/>
</dbReference>
<evidence type="ECO:0000259" key="3">
    <source>
        <dbReference type="PROSITE" id="PS50238"/>
    </source>
</evidence>
<comment type="function">
    <text evidence="2">GTPase activator for the Rho-type GTPases by converting them to an inactive GDP-bound state.</text>
</comment>
<sequence length="680" mass="76397">MGGNDGKLRIMGQHWRENTCMLSGTANVGFFAFREEMEHPALSTLWLPRTKIPRPQFLPANRTPLNSTQSCPCKMSRMLPIPATRQASLSDFWLEVEHIKQTRGPDVEECNSSDSGITEDGEAEAAWLQDAGLSTLIGDQYPLEDNIIMSTLTQTQAAAVRRRLDTYSYSVRKRWKQPARDVRFVFTGKGTADGFFRKNGKVRTFGPPQAPGGVPTLPRMGSDNQHRVPGGADIFDTDVAYSEQAASMRKQEQASVQDAGAFPKFQLNKGRLGTTQVADLTPSDMKQVPALALIELTALCDVLDLELKRNKVQKRKSAESQLFGVALPSLLIQDQKLVPDTKVPLILQAIFTCIEKNGMEIQGILRISGSQARIKNLQQRLEKDFYDGLFSWDDVHPHDASGLLKLFLRELPAPLLTTQYLPAFTAVQNIVDLKQRLQALNLLILILPEPNRSTLKALLEFLQKVAAMEKTNLMSLWNVSTILAPNLFLYHCGKNLERGEKQLAEGTAASVMAMVHYQDLLWTVPTFLVTQVRKLNQTSAKKYAFRDRRLRNFLRKIHSDKERSEKSQTELCKQVKVQPTLWLKETLAVRVDEGTQASDVFQQLKKQLGQRSWDMASTVGFLRSSGSSEYRNLALFEVGGNLCERRLDPDTYLMDLYNVNPNAEWVIKASNSSLPSNRAV</sequence>
<organism evidence="4">
    <name type="scientific">Xenopus tropicalis</name>
    <name type="common">Western clawed frog</name>
    <name type="synonym">Silurana tropicalis</name>
    <dbReference type="NCBI Taxonomy" id="8364"/>
    <lineage>
        <taxon>Eukaryota</taxon>
        <taxon>Metazoa</taxon>
        <taxon>Chordata</taxon>
        <taxon>Craniata</taxon>
        <taxon>Vertebrata</taxon>
        <taxon>Euteleostomi</taxon>
        <taxon>Amphibia</taxon>
        <taxon>Batrachia</taxon>
        <taxon>Anura</taxon>
        <taxon>Pipoidea</taxon>
        <taxon>Pipidae</taxon>
        <taxon>Xenopodinae</taxon>
        <taxon>Xenopus</taxon>
        <taxon>Silurana</taxon>
    </lineage>
</organism>
<accession>F6XWW2</accession>
<dbReference type="InParanoid" id="F6XWW2"/>
<dbReference type="SMART" id="SM00324">
    <property type="entry name" value="RhoGAP"/>
    <property type="match status" value="1"/>
</dbReference>
<dbReference type="InterPro" id="IPR000198">
    <property type="entry name" value="RhoGAP_dom"/>
</dbReference>
<dbReference type="Bgee" id="ENSXETG00000012135">
    <property type="expression patterns" value="Expressed in 2-cell stage embryo and 8 other cell types or tissues"/>
</dbReference>
<proteinExistence type="predicted"/>
<dbReference type="Gene3D" id="1.10.555.10">
    <property type="entry name" value="Rho GTPase activation protein"/>
    <property type="match status" value="1"/>
</dbReference>
<dbReference type="PANTHER" id="PTHR14963:SF4">
    <property type="entry name" value="RHO GTPASE-ACTIVATING PROTEIN 40"/>
    <property type="match status" value="1"/>
</dbReference>
<dbReference type="GO" id="GO:0007165">
    <property type="term" value="P:signal transduction"/>
    <property type="evidence" value="ECO:0007669"/>
    <property type="project" value="InterPro"/>
</dbReference>
<gene>
    <name evidence="4" type="primary">arhgap40</name>
</gene>
<dbReference type="eggNOG" id="KOG2200">
    <property type="taxonomic scope" value="Eukaryota"/>
</dbReference>
<dbReference type="FunCoup" id="F6XWW2">
    <property type="interactions" value="975"/>
</dbReference>